<dbReference type="EMBL" id="BJCE01000447">
    <property type="protein sequence ID" value="GCL40177.1"/>
    <property type="molecule type" value="Genomic_DNA"/>
</dbReference>
<sequence>MTREVDEPLPEYRKQMIVTAHALLIALKVNDNLKLEKEVESHGFTYDWALVNKENGNFVIPVAYDVAEDCIAKRYVFYNMSNNSELTDKQKIEAIQLLKNAGCYTSAEDLDHHTSSMYAAILSSDRTKEEIQRIDEEYMYTQKSTHKSELQKDTEDYRDFQKAIGIW</sequence>
<dbReference type="Proteomes" id="UP000300142">
    <property type="component" value="Unassembled WGS sequence"/>
</dbReference>
<comment type="caution">
    <text evidence="1">The sequence shown here is derived from an EMBL/GenBank/DDBJ whole genome shotgun (WGS) entry which is preliminary data.</text>
</comment>
<keyword evidence="2" id="KW-1185">Reference proteome</keyword>
<gene>
    <name evidence="1" type="ORF">SR1949_53110</name>
</gene>
<organism evidence="1 2">
    <name type="scientific">Sphaerospermopsis reniformis</name>
    <dbReference type="NCBI Taxonomy" id="531300"/>
    <lineage>
        <taxon>Bacteria</taxon>
        <taxon>Bacillati</taxon>
        <taxon>Cyanobacteriota</taxon>
        <taxon>Cyanophyceae</taxon>
        <taxon>Nostocales</taxon>
        <taxon>Aphanizomenonaceae</taxon>
        <taxon>Sphaerospermopsis</taxon>
    </lineage>
</organism>
<accession>A0A480A5H9</accession>
<dbReference type="AlphaFoldDB" id="A0A480A5H9"/>
<evidence type="ECO:0000313" key="2">
    <source>
        <dbReference type="Proteomes" id="UP000300142"/>
    </source>
</evidence>
<proteinExistence type="predicted"/>
<name>A0A480A5H9_9CYAN</name>
<protein>
    <submittedName>
        <fullName evidence="1">Uncharacterized protein</fullName>
    </submittedName>
</protein>
<dbReference type="RefSeq" id="WP_137669538.1">
    <property type="nucleotide sequence ID" value="NZ_BJCE01000447.1"/>
</dbReference>
<reference evidence="2" key="1">
    <citation type="submission" date="2019-02" db="EMBL/GenBank/DDBJ databases">
        <title>Draft genome sequence of Sphaerospermopsis reniformis NIES-1949.</title>
        <authorList>
            <person name="Yamaguchi H."/>
            <person name="Suzuki S."/>
            <person name="Kawachi M."/>
        </authorList>
    </citation>
    <scope>NUCLEOTIDE SEQUENCE [LARGE SCALE GENOMIC DNA]</scope>
    <source>
        <strain evidence="2">NIES-1949</strain>
    </source>
</reference>
<evidence type="ECO:0000313" key="1">
    <source>
        <dbReference type="EMBL" id="GCL40177.1"/>
    </source>
</evidence>